<evidence type="ECO:0000256" key="2">
    <source>
        <dbReference type="ARBA" id="ARBA00023287"/>
    </source>
</evidence>
<keyword evidence="3" id="KW-0472">Membrane</keyword>
<dbReference type="AlphaFoldDB" id="A0A2P8GMN2"/>
<keyword evidence="2" id="KW-0178">Competence</keyword>
<sequence length="153" mass="17568">MRKISCNDKGLTLVEVLATLVLLGVIFIGIMGVFSQMSLFNEKTYTKLDTMNLARQEINEIKGIQYPLAADKILEKFKENSYLIDSTYTTKDQNGHTIYLLTKSKNGYIYELRFYENPKLEGKANVETLYQVHLMVKTGNKLNSETYAYIESK</sequence>
<proteinExistence type="predicted"/>
<gene>
    <name evidence="4" type="ORF">B0H99_108110</name>
</gene>
<dbReference type="Pfam" id="PF07963">
    <property type="entry name" value="N_methyl"/>
    <property type="match status" value="1"/>
</dbReference>
<dbReference type="NCBIfam" id="TIGR02532">
    <property type="entry name" value="IV_pilin_GFxxxE"/>
    <property type="match status" value="1"/>
</dbReference>
<evidence type="ECO:0000313" key="4">
    <source>
        <dbReference type="EMBL" id="PSL35205.1"/>
    </source>
</evidence>
<dbReference type="Proteomes" id="UP000242682">
    <property type="component" value="Unassembled WGS sequence"/>
</dbReference>
<name>A0A2P8GMN2_9BACL</name>
<dbReference type="InterPro" id="IPR012902">
    <property type="entry name" value="N_methyl_site"/>
</dbReference>
<evidence type="ECO:0000313" key="5">
    <source>
        <dbReference type="Proteomes" id="UP000242682"/>
    </source>
</evidence>
<dbReference type="GO" id="GO:0009986">
    <property type="term" value="C:cell surface"/>
    <property type="evidence" value="ECO:0007669"/>
    <property type="project" value="UniProtKB-SubCell"/>
</dbReference>
<keyword evidence="5" id="KW-1185">Reference proteome</keyword>
<evidence type="ECO:0000256" key="3">
    <source>
        <dbReference type="SAM" id="Phobius"/>
    </source>
</evidence>
<dbReference type="EMBL" id="PYAT01000008">
    <property type="protein sequence ID" value="PSL35205.1"/>
    <property type="molecule type" value="Genomic_DNA"/>
</dbReference>
<dbReference type="PROSITE" id="PS00409">
    <property type="entry name" value="PROKAR_NTER_METHYL"/>
    <property type="match status" value="1"/>
</dbReference>
<comment type="caution">
    <text evidence="4">The sequence shown here is derived from an EMBL/GenBank/DDBJ whole genome shotgun (WGS) entry which is preliminary data.</text>
</comment>
<dbReference type="GO" id="GO:0030420">
    <property type="term" value="P:establishment of competence for transformation"/>
    <property type="evidence" value="ECO:0007669"/>
    <property type="project" value="UniProtKB-KW"/>
</dbReference>
<accession>A0A2P8GMN2</accession>
<feature type="transmembrane region" description="Helical" evidence="3">
    <location>
        <begin position="12"/>
        <end position="34"/>
    </location>
</feature>
<keyword evidence="3" id="KW-1133">Transmembrane helix</keyword>
<keyword evidence="3" id="KW-0812">Transmembrane</keyword>
<protein>
    <submittedName>
        <fullName evidence="4">Prepilin-type N-terminal cleavage/methylation domain-containing protein</fullName>
    </submittedName>
</protein>
<organism evidence="4 5">
    <name type="scientific">Planomicrobium soli</name>
    <dbReference type="NCBI Taxonomy" id="1176648"/>
    <lineage>
        <taxon>Bacteria</taxon>
        <taxon>Bacillati</taxon>
        <taxon>Bacillota</taxon>
        <taxon>Bacilli</taxon>
        <taxon>Bacillales</taxon>
        <taxon>Caryophanaceae</taxon>
        <taxon>Planomicrobium</taxon>
    </lineage>
</organism>
<evidence type="ECO:0000256" key="1">
    <source>
        <dbReference type="ARBA" id="ARBA00004241"/>
    </source>
</evidence>
<reference evidence="4 5" key="1">
    <citation type="submission" date="2018-03" db="EMBL/GenBank/DDBJ databases">
        <title>Genomic Encyclopedia of Type Strains, Phase III (KMG-III): the genomes of soil and plant-associated and newly described type strains.</title>
        <authorList>
            <person name="Whitman W."/>
        </authorList>
    </citation>
    <scope>NUCLEOTIDE SEQUENCE [LARGE SCALE GENOMIC DNA]</scope>
    <source>
        <strain evidence="4 5">CGMCC 1.12259</strain>
    </source>
</reference>
<comment type="subcellular location">
    <subcellularLocation>
        <location evidence="1">Cell surface</location>
    </subcellularLocation>
</comment>